<dbReference type="AlphaFoldDB" id="A0A0E9TUR0"/>
<dbReference type="EMBL" id="GBXM01051922">
    <property type="protein sequence ID" value="JAH56655.1"/>
    <property type="molecule type" value="Transcribed_RNA"/>
</dbReference>
<name>A0A0E9TUR0_ANGAN</name>
<proteinExistence type="predicted"/>
<reference evidence="1" key="1">
    <citation type="submission" date="2014-11" db="EMBL/GenBank/DDBJ databases">
        <authorList>
            <person name="Amaro Gonzalez C."/>
        </authorList>
    </citation>
    <scope>NUCLEOTIDE SEQUENCE</scope>
</reference>
<accession>A0A0E9TUR0</accession>
<reference evidence="1" key="2">
    <citation type="journal article" date="2015" name="Fish Shellfish Immunol.">
        <title>Early steps in the European eel (Anguilla anguilla)-Vibrio vulnificus interaction in the gills: Role of the RtxA13 toxin.</title>
        <authorList>
            <person name="Callol A."/>
            <person name="Pajuelo D."/>
            <person name="Ebbesson L."/>
            <person name="Teles M."/>
            <person name="MacKenzie S."/>
            <person name="Amaro C."/>
        </authorList>
    </citation>
    <scope>NUCLEOTIDE SEQUENCE</scope>
</reference>
<organism evidence="1">
    <name type="scientific">Anguilla anguilla</name>
    <name type="common">European freshwater eel</name>
    <name type="synonym">Muraena anguilla</name>
    <dbReference type="NCBI Taxonomy" id="7936"/>
    <lineage>
        <taxon>Eukaryota</taxon>
        <taxon>Metazoa</taxon>
        <taxon>Chordata</taxon>
        <taxon>Craniata</taxon>
        <taxon>Vertebrata</taxon>
        <taxon>Euteleostomi</taxon>
        <taxon>Actinopterygii</taxon>
        <taxon>Neopterygii</taxon>
        <taxon>Teleostei</taxon>
        <taxon>Anguilliformes</taxon>
        <taxon>Anguillidae</taxon>
        <taxon>Anguilla</taxon>
    </lineage>
</organism>
<evidence type="ECO:0000313" key="1">
    <source>
        <dbReference type="EMBL" id="JAH56655.1"/>
    </source>
</evidence>
<sequence>MCSTHLGDCTAAILGGRERFLVVISIQSPRADPSNTKADP</sequence>
<protein>
    <submittedName>
        <fullName evidence="1">Uncharacterized protein</fullName>
    </submittedName>
</protein>